<organism evidence="1">
    <name type="scientific">marine sediment metagenome</name>
    <dbReference type="NCBI Taxonomy" id="412755"/>
    <lineage>
        <taxon>unclassified sequences</taxon>
        <taxon>metagenomes</taxon>
        <taxon>ecological metagenomes</taxon>
    </lineage>
</organism>
<name>A0A0F9HN44_9ZZZZ</name>
<reference evidence="1" key="1">
    <citation type="journal article" date="2015" name="Nature">
        <title>Complex archaea that bridge the gap between prokaryotes and eukaryotes.</title>
        <authorList>
            <person name="Spang A."/>
            <person name="Saw J.H."/>
            <person name="Jorgensen S.L."/>
            <person name="Zaremba-Niedzwiedzka K."/>
            <person name="Martijn J."/>
            <person name="Lind A.E."/>
            <person name="van Eijk R."/>
            <person name="Schleper C."/>
            <person name="Guy L."/>
            <person name="Ettema T.J."/>
        </authorList>
    </citation>
    <scope>NUCLEOTIDE SEQUENCE</scope>
</reference>
<evidence type="ECO:0000313" key="1">
    <source>
        <dbReference type="EMBL" id="KKM04662.1"/>
    </source>
</evidence>
<comment type="caution">
    <text evidence="1">The sequence shown here is derived from an EMBL/GenBank/DDBJ whole genome shotgun (WGS) entry which is preliminary data.</text>
</comment>
<gene>
    <name evidence="1" type="ORF">LCGC14_1761950</name>
</gene>
<feature type="non-terminal residue" evidence="1">
    <location>
        <position position="1"/>
    </location>
</feature>
<dbReference type="EMBL" id="LAZR01016405">
    <property type="protein sequence ID" value="KKM04662.1"/>
    <property type="molecule type" value="Genomic_DNA"/>
</dbReference>
<sequence length="78" mass="8907">IQLGRDKAKILVSPPTHVWFSNDFPQFSATGHVLEFYTRLLIGPSDFLQGYTGPGRLSEDEYRKRLKAYGPIRSVHDD</sequence>
<proteinExistence type="predicted"/>
<dbReference type="AlphaFoldDB" id="A0A0F9HN44"/>
<protein>
    <submittedName>
        <fullName evidence="1">Uncharacterized protein</fullName>
    </submittedName>
</protein>
<accession>A0A0F9HN44</accession>